<keyword evidence="2" id="KW-1185">Reference proteome</keyword>
<proteinExistence type="predicted"/>
<dbReference type="InterPro" id="IPR014710">
    <property type="entry name" value="RmlC-like_jellyroll"/>
</dbReference>
<reference evidence="2" key="1">
    <citation type="journal article" date="2019" name="Int. J. Syst. Evol. Microbiol.">
        <title>The Global Catalogue of Microorganisms (GCM) 10K type strain sequencing project: providing services to taxonomists for standard genome sequencing and annotation.</title>
        <authorList>
            <consortium name="The Broad Institute Genomics Platform"/>
            <consortium name="The Broad Institute Genome Sequencing Center for Infectious Disease"/>
            <person name="Wu L."/>
            <person name="Ma J."/>
        </authorList>
    </citation>
    <scope>NUCLEOTIDE SEQUENCE [LARGE SCALE GENOMIC DNA]</scope>
    <source>
        <strain evidence="2">KCTC 22814</strain>
    </source>
</reference>
<dbReference type="RefSeq" id="WP_320183123.1">
    <property type="nucleotide sequence ID" value="NZ_CP138332.1"/>
</dbReference>
<evidence type="ECO:0000313" key="1">
    <source>
        <dbReference type="EMBL" id="MFD2967847.1"/>
    </source>
</evidence>
<name>A0ABW6BG20_9SPHI</name>
<accession>A0ABW6BG20</accession>
<dbReference type="EMBL" id="JBHUPB010000007">
    <property type="protein sequence ID" value="MFD2967847.1"/>
    <property type="molecule type" value="Genomic_DNA"/>
</dbReference>
<dbReference type="Proteomes" id="UP001597525">
    <property type="component" value="Unassembled WGS sequence"/>
</dbReference>
<gene>
    <name evidence="1" type="ORF">ACFS7Y_10630</name>
</gene>
<dbReference type="SUPFAM" id="SSF51206">
    <property type="entry name" value="cAMP-binding domain-like"/>
    <property type="match status" value="1"/>
</dbReference>
<evidence type="ECO:0000313" key="2">
    <source>
        <dbReference type="Proteomes" id="UP001597525"/>
    </source>
</evidence>
<sequence length="192" mass="22618">MFINHIIEKFAHFDLSEEELKETRKILHLEHFKRNSFFLKKGECSSRIGLLIKGLMYAYNMDSNEEEHVHGFFYAASQHDVVFNYEAYIQNSPSEVSYKCYQDATMIVLDTKKVKELYEQFPRFYQLEMLIMQPQFLQALSRSKMLHAASAPEKISLLKAQSPEIFKLFPSAYIASYLGIHRNTFNRAMHKL</sequence>
<comment type="caution">
    <text evidence="1">The sequence shown here is derived from an EMBL/GenBank/DDBJ whole genome shotgun (WGS) entry which is preliminary data.</text>
</comment>
<protein>
    <submittedName>
        <fullName evidence="1">Crp/Fnr family transcriptional regulator</fullName>
    </submittedName>
</protein>
<dbReference type="Gene3D" id="2.60.120.10">
    <property type="entry name" value="Jelly Rolls"/>
    <property type="match status" value="1"/>
</dbReference>
<organism evidence="1 2">
    <name type="scientific">Sphingobacterium bambusae</name>
    <dbReference type="NCBI Taxonomy" id="662858"/>
    <lineage>
        <taxon>Bacteria</taxon>
        <taxon>Pseudomonadati</taxon>
        <taxon>Bacteroidota</taxon>
        <taxon>Sphingobacteriia</taxon>
        <taxon>Sphingobacteriales</taxon>
        <taxon>Sphingobacteriaceae</taxon>
        <taxon>Sphingobacterium</taxon>
    </lineage>
</organism>
<dbReference type="InterPro" id="IPR018490">
    <property type="entry name" value="cNMP-bd_dom_sf"/>
</dbReference>